<protein>
    <submittedName>
        <fullName evidence="1">Uncharacterized protein</fullName>
    </submittedName>
</protein>
<comment type="caution">
    <text evidence="1">The sequence shown here is derived from an EMBL/GenBank/DDBJ whole genome shotgun (WGS) entry which is preliminary data.</text>
</comment>
<dbReference type="AlphaFoldDB" id="A0A4Z1EYU0"/>
<dbReference type="Proteomes" id="UP000297777">
    <property type="component" value="Unassembled WGS sequence"/>
</dbReference>
<accession>A0A4Z1EYU0</accession>
<sequence length="275" mass="31792">MKGVPTHCWLTVPKQTNRRLGDLPLEIIYKVMGLLGWEGSTCLGLTCPELYAAYRALYPSKVPLRSLVDISLPFRLYPVTEIEMTELYPPIELYKLVGDWSGLKDQYFFWQNDRCWRKESAGFSSRMTTALDIPSSGVPIPDLFLLASVFADKIQNMKILQERYEDYKFTRSDFKLTDLDEDGSSYMDTKGANLLLQGSRIPSPFNLGAEWDGKAKKVIVESINLASSALFWKSYWKYTNIWQRNFSYFNKKWKSAEAVEKALDDFPEWIEMIGF</sequence>
<dbReference type="EMBL" id="PQXH01000038">
    <property type="protein sequence ID" value="TGO15623.1"/>
    <property type="molecule type" value="Genomic_DNA"/>
</dbReference>
<evidence type="ECO:0000313" key="1">
    <source>
        <dbReference type="EMBL" id="TGO15623.1"/>
    </source>
</evidence>
<reference evidence="1 2" key="1">
    <citation type="submission" date="2017-12" db="EMBL/GenBank/DDBJ databases">
        <title>Comparative genomics of Botrytis spp.</title>
        <authorList>
            <person name="Valero-Jimenez C.A."/>
            <person name="Tapia P."/>
            <person name="Veloso J."/>
            <person name="Silva-Moreno E."/>
            <person name="Staats M."/>
            <person name="Valdes J.H."/>
            <person name="Van Kan J.A.L."/>
        </authorList>
    </citation>
    <scope>NUCLEOTIDE SEQUENCE [LARGE SCALE GENOMIC DNA]</scope>
    <source>
        <strain evidence="1 2">Bt9001</strain>
    </source>
</reference>
<proteinExistence type="predicted"/>
<gene>
    <name evidence="1" type="ORF">BTUL_0038g00540</name>
</gene>
<organism evidence="1 2">
    <name type="scientific">Botrytis tulipae</name>
    <dbReference type="NCBI Taxonomy" id="87230"/>
    <lineage>
        <taxon>Eukaryota</taxon>
        <taxon>Fungi</taxon>
        <taxon>Dikarya</taxon>
        <taxon>Ascomycota</taxon>
        <taxon>Pezizomycotina</taxon>
        <taxon>Leotiomycetes</taxon>
        <taxon>Helotiales</taxon>
        <taxon>Sclerotiniaceae</taxon>
        <taxon>Botrytis</taxon>
    </lineage>
</organism>
<evidence type="ECO:0000313" key="2">
    <source>
        <dbReference type="Proteomes" id="UP000297777"/>
    </source>
</evidence>
<dbReference type="OrthoDB" id="3465269at2759"/>
<name>A0A4Z1EYU0_9HELO</name>
<keyword evidence="2" id="KW-1185">Reference proteome</keyword>